<sequence length="176" mass="20847">MEFPLSDFNLRDLLRELHSYALSTEGTMEELRDRLQTARSDEAEAQAEGRVRPGRPPICKYGACVQPDDFSEVEVMQDSEYEEFLKKLQWRLRRVNKSYLRDGMDYYHPGVLHQIDRTKTYTFNMCEFSLRKMPFVHKIFAIFISSTTEHYHRLCYAKSFAKTRTLNMTKEQLNAP</sequence>
<keyword evidence="1" id="KW-1185">Reference proteome</keyword>
<dbReference type="Proteomes" id="UP000515160">
    <property type="component" value="Chromosome 3"/>
</dbReference>
<proteinExistence type="predicted"/>
<accession>A0A6P8XFV4</accession>
<dbReference type="AlphaFoldDB" id="A0A6P8XFV4"/>
<organism evidence="1 2">
    <name type="scientific">Drosophila albomicans</name>
    <name type="common">Fruit fly</name>
    <dbReference type="NCBI Taxonomy" id="7291"/>
    <lineage>
        <taxon>Eukaryota</taxon>
        <taxon>Metazoa</taxon>
        <taxon>Ecdysozoa</taxon>
        <taxon>Arthropoda</taxon>
        <taxon>Hexapoda</taxon>
        <taxon>Insecta</taxon>
        <taxon>Pterygota</taxon>
        <taxon>Neoptera</taxon>
        <taxon>Endopterygota</taxon>
        <taxon>Diptera</taxon>
        <taxon>Brachycera</taxon>
        <taxon>Muscomorpha</taxon>
        <taxon>Ephydroidea</taxon>
        <taxon>Drosophilidae</taxon>
        <taxon>Drosophila</taxon>
    </lineage>
</organism>
<evidence type="ECO:0000313" key="1">
    <source>
        <dbReference type="Proteomes" id="UP000515160"/>
    </source>
</evidence>
<name>A0A6P8XFV4_DROAB</name>
<dbReference type="RefSeq" id="XP_034110370.1">
    <property type="nucleotide sequence ID" value="XM_034254479.2"/>
</dbReference>
<evidence type="ECO:0000313" key="2">
    <source>
        <dbReference type="RefSeq" id="XP_034110370.1"/>
    </source>
</evidence>
<protein>
    <submittedName>
        <fullName evidence="2">Uncharacterized protein LOC117571974 isoform X6</fullName>
    </submittedName>
</protein>
<dbReference type="GeneID" id="117571974"/>
<gene>
    <name evidence="2" type="primary">LOC117571974</name>
</gene>
<reference evidence="2" key="1">
    <citation type="submission" date="2025-08" db="UniProtKB">
        <authorList>
            <consortium name="RefSeq"/>
        </authorList>
    </citation>
    <scope>IDENTIFICATION</scope>
    <source>
        <strain evidence="2">15112-1751.03</strain>
        <tissue evidence="2">Whole Adult</tissue>
    </source>
</reference>
<dbReference type="OrthoDB" id="7842845at2759"/>